<keyword evidence="9" id="KW-1185">Reference proteome</keyword>
<dbReference type="Pfam" id="PF03755">
    <property type="entry name" value="YicC-like_N"/>
    <property type="match status" value="1"/>
</dbReference>
<evidence type="ECO:0000259" key="6">
    <source>
        <dbReference type="Pfam" id="PF03755"/>
    </source>
</evidence>
<accession>A0ABX7S5H7</accession>
<reference evidence="8 9" key="1">
    <citation type="submission" date="2021-03" db="EMBL/GenBank/DDBJ databases">
        <title>Thermosipho ferrireducens sp.nov., an anaerobic thermophilic iron-reducing bacterium isolated from a deep-sea hydrothermal sulfide deposits.</title>
        <authorList>
            <person name="Zeng X."/>
            <person name="Chen Y."/>
            <person name="Shao Z."/>
        </authorList>
    </citation>
    <scope>NUCLEOTIDE SEQUENCE [LARGE SCALE GENOMIC DNA]</scope>
    <source>
        <strain evidence="8 9">JL129W03</strain>
    </source>
</reference>
<dbReference type="NCBIfam" id="TIGR00255">
    <property type="entry name" value="YicC/YloC family endoribonuclease"/>
    <property type="match status" value="1"/>
</dbReference>
<dbReference type="Proteomes" id="UP000671862">
    <property type="component" value="Chromosome"/>
</dbReference>
<feature type="domain" description="Endoribonuclease YicC-like N-terminal" evidence="6">
    <location>
        <begin position="3"/>
        <end position="154"/>
    </location>
</feature>
<sequence length="291" mass="33638">MPKSMTGYGKLDYVDENYRISCEIKTVNSKVLDVSVSLPYYLSGKENLATSIVSKYVKRGKVHVKINTRFLKPVELKIDFAMARSYFEVLESIRESLNIQSSINLSDILVFREIFHSELDSDEIERLWNKVVKVLENTLEVVDKERQIEGEKLSKDLKKLVDKLMDISNEIEKYSHLLKQEIAKRIKENVEEILPENVELDANQFETAVALIADKADIREEIVRLKSHLNRCKELLNQNNPVGTLLNFLSQEIHRELNTILSKSRMLEISNLAIDGKFVNSQIKEQVQNIE</sequence>
<dbReference type="Pfam" id="PF08340">
    <property type="entry name" value="YicC-like_C"/>
    <property type="match status" value="1"/>
</dbReference>
<dbReference type="PANTHER" id="PTHR30636:SF3">
    <property type="entry name" value="UPF0701 PROTEIN YICC"/>
    <property type="match status" value="1"/>
</dbReference>
<proteinExistence type="inferred from homology"/>
<dbReference type="InterPro" id="IPR005229">
    <property type="entry name" value="YicC/YloC-like"/>
</dbReference>
<evidence type="ECO:0000259" key="7">
    <source>
        <dbReference type="Pfam" id="PF08340"/>
    </source>
</evidence>
<comment type="similarity">
    <text evidence="5">Belongs to the YicC/YloC family.</text>
</comment>
<evidence type="ECO:0000256" key="4">
    <source>
        <dbReference type="ARBA" id="ARBA00022801"/>
    </source>
</evidence>
<evidence type="ECO:0000313" key="8">
    <source>
        <dbReference type="EMBL" id="QTA37796.1"/>
    </source>
</evidence>
<evidence type="ECO:0000256" key="2">
    <source>
        <dbReference type="ARBA" id="ARBA00022722"/>
    </source>
</evidence>
<evidence type="ECO:0000256" key="5">
    <source>
        <dbReference type="ARBA" id="ARBA00035648"/>
    </source>
</evidence>
<dbReference type="EMBL" id="CP071446">
    <property type="protein sequence ID" value="QTA37796.1"/>
    <property type="molecule type" value="Genomic_DNA"/>
</dbReference>
<comment type="cofactor">
    <cofactor evidence="1">
        <name>a divalent metal cation</name>
        <dbReference type="ChEBI" id="CHEBI:60240"/>
    </cofactor>
</comment>
<evidence type="ECO:0000256" key="1">
    <source>
        <dbReference type="ARBA" id="ARBA00001968"/>
    </source>
</evidence>
<name>A0ABX7S5H7_9BACT</name>
<dbReference type="InterPro" id="IPR013527">
    <property type="entry name" value="YicC-like_N"/>
</dbReference>
<protein>
    <submittedName>
        <fullName evidence="8">YicC family protein</fullName>
    </submittedName>
</protein>
<keyword evidence="3" id="KW-0255">Endonuclease</keyword>
<dbReference type="InterPro" id="IPR013551">
    <property type="entry name" value="YicC-like_C"/>
</dbReference>
<keyword evidence="2" id="KW-0540">Nuclease</keyword>
<dbReference type="PANTHER" id="PTHR30636">
    <property type="entry name" value="UPF0701 PROTEIN YICC"/>
    <property type="match status" value="1"/>
</dbReference>
<keyword evidence="4" id="KW-0378">Hydrolase</keyword>
<gene>
    <name evidence="8" type="ORF">JYK00_08730</name>
</gene>
<organism evidence="8 9">
    <name type="scientific">Thermosipho ferrireducens</name>
    <dbReference type="NCBI Taxonomy" id="2571116"/>
    <lineage>
        <taxon>Bacteria</taxon>
        <taxon>Thermotogati</taxon>
        <taxon>Thermotogota</taxon>
        <taxon>Thermotogae</taxon>
        <taxon>Thermotogales</taxon>
        <taxon>Fervidobacteriaceae</taxon>
        <taxon>Thermosipho</taxon>
    </lineage>
</organism>
<evidence type="ECO:0000313" key="9">
    <source>
        <dbReference type="Proteomes" id="UP000671862"/>
    </source>
</evidence>
<feature type="domain" description="Endoribonuclease YicC-like C-terminal" evidence="7">
    <location>
        <begin position="171"/>
        <end position="291"/>
    </location>
</feature>
<evidence type="ECO:0000256" key="3">
    <source>
        <dbReference type="ARBA" id="ARBA00022759"/>
    </source>
</evidence>
<dbReference type="RefSeq" id="WP_207566517.1">
    <property type="nucleotide sequence ID" value="NZ_CP071446.1"/>
</dbReference>